<dbReference type="EMBL" id="ABCC02000021">
    <property type="protein sequence ID" value="EDP17718.1"/>
    <property type="molecule type" value="Genomic_DNA"/>
</dbReference>
<reference evidence="1 2" key="2">
    <citation type="submission" date="2007-09" db="EMBL/GenBank/DDBJ databases">
        <title>Draft genome sequence of Clostridium bolteae (ATCC BAA-613).</title>
        <authorList>
            <person name="Sudarsanam P."/>
            <person name="Ley R."/>
            <person name="Guruge J."/>
            <person name="Turnbaugh P.J."/>
            <person name="Mahowald M."/>
            <person name="Liep D."/>
            <person name="Gordon J."/>
        </authorList>
    </citation>
    <scope>NUCLEOTIDE SEQUENCE [LARGE SCALE GENOMIC DNA]</scope>
    <source>
        <strain evidence="2">ATCC BAA-613 / DSM 15670 / CCUG 46953 / JCM 12243 / WAL 16351</strain>
    </source>
</reference>
<sequence>MKAGIKQLGGNIICIPNKMLYLRKPIKRRCIIITLEIRIVLMTQIDYYAEGEGHSKFCMSSSSLRSQYNDNISLLYPIILLFANMPECFDICCFL</sequence>
<evidence type="ECO:0000313" key="2">
    <source>
        <dbReference type="Proteomes" id="UP000005396"/>
    </source>
</evidence>
<name>A8RMM5_ENTBW</name>
<proteinExistence type="predicted"/>
<dbReference type="AlphaFoldDB" id="A8RMM5"/>
<comment type="caution">
    <text evidence="1">The sequence shown here is derived from an EMBL/GenBank/DDBJ whole genome shotgun (WGS) entry which is preliminary data.</text>
</comment>
<accession>A8RMM5</accession>
<dbReference type="HOGENOM" id="CLU_2367855_0_0_9"/>
<gene>
    <name evidence="1" type="ORF">CLOBOL_01958</name>
</gene>
<organism evidence="1 2">
    <name type="scientific">Enterocloster bolteae (strain ATCC BAA-613 / DSM 15670 / CCUG 46953 / JCM 12243 / WAL 16351)</name>
    <name type="common">Clostridium bolteae</name>
    <dbReference type="NCBI Taxonomy" id="411902"/>
    <lineage>
        <taxon>Bacteria</taxon>
        <taxon>Bacillati</taxon>
        <taxon>Bacillota</taxon>
        <taxon>Clostridia</taxon>
        <taxon>Lachnospirales</taxon>
        <taxon>Lachnospiraceae</taxon>
        <taxon>Enterocloster</taxon>
    </lineage>
</organism>
<dbReference type="PaxDb" id="411902-CLOBOL_01958"/>
<reference evidence="1 2" key="1">
    <citation type="submission" date="2007-08" db="EMBL/GenBank/DDBJ databases">
        <authorList>
            <person name="Fulton L."/>
            <person name="Clifton S."/>
            <person name="Fulton B."/>
            <person name="Xu J."/>
            <person name="Minx P."/>
            <person name="Pepin K.H."/>
            <person name="Johnson M."/>
            <person name="Thiruvilangam P."/>
            <person name="Bhonagiri V."/>
            <person name="Nash W.E."/>
            <person name="Mardis E.R."/>
            <person name="Wilson R.K."/>
        </authorList>
    </citation>
    <scope>NUCLEOTIDE SEQUENCE [LARGE SCALE GENOMIC DNA]</scope>
    <source>
        <strain evidence="2">ATCC BAA-613 / DSM 15670 / CCUG 46953 / JCM 12243 / WAL 16351</strain>
    </source>
</reference>
<protein>
    <submittedName>
        <fullName evidence="1">Uncharacterized protein</fullName>
    </submittedName>
</protein>
<dbReference type="Proteomes" id="UP000005396">
    <property type="component" value="Unassembled WGS sequence"/>
</dbReference>
<evidence type="ECO:0000313" key="1">
    <source>
        <dbReference type="EMBL" id="EDP17718.1"/>
    </source>
</evidence>